<name>A0A927YRT0_9FIRM</name>
<comment type="caution">
    <text evidence="2">The sequence shown here is derived from an EMBL/GenBank/DDBJ whole genome shotgun (WGS) entry which is preliminary data.</text>
</comment>
<evidence type="ECO:0000259" key="1">
    <source>
        <dbReference type="Pfam" id="PF13657"/>
    </source>
</evidence>
<evidence type="ECO:0000313" key="2">
    <source>
        <dbReference type="EMBL" id="MBE5920838.1"/>
    </source>
</evidence>
<dbReference type="AlphaFoldDB" id="A0A927YRT0"/>
<organism evidence="2 3">
    <name type="scientific">Pseudobutyrivibrio ruminis</name>
    <dbReference type="NCBI Taxonomy" id="46206"/>
    <lineage>
        <taxon>Bacteria</taxon>
        <taxon>Bacillati</taxon>
        <taxon>Bacillota</taxon>
        <taxon>Clostridia</taxon>
        <taxon>Lachnospirales</taxon>
        <taxon>Lachnospiraceae</taxon>
        <taxon>Pseudobutyrivibrio</taxon>
    </lineage>
</organism>
<gene>
    <name evidence="2" type="ORF">E7272_13490</name>
</gene>
<dbReference type="EMBL" id="SVER01000055">
    <property type="protein sequence ID" value="MBE5920838.1"/>
    <property type="molecule type" value="Genomic_DNA"/>
</dbReference>
<dbReference type="GO" id="GO:0016301">
    <property type="term" value="F:kinase activity"/>
    <property type="evidence" value="ECO:0007669"/>
    <property type="project" value="UniProtKB-KW"/>
</dbReference>
<dbReference type="NCBIfam" id="TIGR03071">
    <property type="entry name" value="couple_hipA"/>
    <property type="match status" value="1"/>
</dbReference>
<dbReference type="Pfam" id="PF13657">
    <property type="entry name" value="Couple_hipA"/>
    <property type="match status" value="1"/>
</dbReference>
<feature type="domain" description="HipA N-terminal subdomain 1" evidence="1">
    <location>
        <begin position="6"/>
        <end position="102"/>
    </location>
</feature>
<proteinExistence type="predicted"/>
<evidence type="ECO:0000313" key="3">
    <source>
        <dbReference type="Proteomes" id="UP000766246"/>
    </source>
</evidence>
<accession>A0A927YRT0</accession>
<dbReference type="Proteomes" id="UP000766246">
    <property type="component" value="Unassembled WGS sequence"/>
</dbReference>
<protein>
    <submittedName>
        <fullName evidence="2">Phosphatidylinositol kinase</fullName>
    </submittedName>
</protein>
<dbReference type="InterPro" id="IPR017508">
    <property type="entry name" value="HipA_N1"/>
</dbReference>
<keyword evidence="2" id="KW-0808">Transferase</keyword>
<sequence>MNRAGRVFVQNTYAGRIYETDEGYAFEYDSSYISQDNAVAVSMTLPLSSDVYNSNILFPFFDGLIPEGWLLGVVERNWKIDGKDRFGLLLAACRDCIGDVYIEAE</sequence>
<keyword evidence="2" id="KW-0418">Kinase</keyword>
<reference evidence="2" key="1">
    <citation type="submission" date="2019-04" db="EMBL/GenBank/DDBJ databases">
        <title>Evolution of Biomass-Degrading Anaerobic Consortia Revealed by Metagenomics.</title>
        <authorList>
            <person name="Peng X."/>
        </authorList>
    </citation>
    <scope>NUCLEOTIDE SEQUENCE</scope>
    <source>
        <strain evidence="2">SIG311</strain>
    </source>
</reference>